<accession>A0A6L2L0I7</accession>
<gene>
    <name evidence="1" type="ORF">Tci_026578</name>
</gene>
<dbReference type="AlphaFoldDB" id="A0A6L2L0I7"/>
<organism evidence="1">
    <name type="scientific">Tanacetum cinerariifolium</name>
    <name type="common">Dalmatian daisy</name>
    <name type="synonym">Chrysanthemum cinerariifolium</name>
    <dbReference type="NCBI Taxonomy" id="118510"/>
    <lineage>
        <taxon>Eukaryota</taxon>
        <taxon>Viridiplantae</taxon>
        <taxon>Streptophyta</taxon>
        <taxon>Embryophyta</taxon>
        <taxon>Tracheophyta</taxon>
        <taxon>Spermatophyta</taxon>
        <taxon>Magnoliopsida</taxon>
        <taxon>eudicotyledons</taxon>
        <taxon>Gunneridae</taxon>
        <taxon>Pentapetalae</taxon>
        <taxon>asterids</taxon>
        <taxon>campanulids</taxon>
        <taxon>Asterales</taxon>
        <taxon>Asteraceae</taxon>
        <taxon>Asteroideae</taxon>
        <taxon>Anthemideae</taxon>
        <taxon>Anthemidinae</taxon>
        <taxon>Tanacetum</taxon>
    </lineage>
</organism>
<dbReference type="EMBL" id="BKCJ010003358">
    <property type="protein sequence ID" value="GEU54600.1"/>
    <property type="molecule type" value="Genomic_DNA"/>
</dbReference>
<proteinExistence type="predicted"/>
<reference evidence="1" key="1">
    <citation type="journal article" date="2019" name="Sci. Rep.">
        <title>Draft genome of Tanacetum cinerariifolium, the natural source of mosquito coil.</title>
        <authorList>
            <person name="Yamashiro T."/>
            <person name="Shiraishi A."/>
            <person name="Satake H."/>
            <person name="Nakayama K."/>
        </authorList>
    </citation>
    <scope>NUCLEOTIDE SEQUENCE</scope>
</reference>
<protein>
    <submittedName>
        <fullName evidence="1">Uncharacterized protein</fullName>
    </submittedName>
</protein>
<sequence length="327" mass="38317">METKDVHAIKYKMSKAKERCMTYFRSLHSHLQVLCKEDLKGTRIEHGFKREFMPIFGQDDDTFTSTMLLNTRIEVKRFRETLLQHMSNVKKSVAERTRHKRLYDRRINKRQMQTQESKVDLGKELDTSLVVTESNGIESEKQDTRSKSWNDADVDNADIKPVYDKEPMAEVQLTAECNIFATGQQYTKQSEIIIEGRIKGIFQVGFGERAHGVLGRRCRKDLVQKFDNLAFLAPLDINPLYNRTMKNWQIWPLMLNFEIMTNLVLKTFDFAFSLIKTLINWQERSLDFESLSFEASFLDCFRKLPVDPAFAADFQSCVDIVWFLTDF</sequence>
<evidence type="ECO:0000313" key="1">
    <source>
        <dbReference type="EMBL" id="GEU54600.1"/>
    </source>
</evidence>
<name>A0A6L2L0I7_TANCI</name>
<comment type="caution">
    <text evidence="1">The sequence shown here is derived from an EMBL/GenBank/DDBJ whole genome shotgun (WGS) entry which is preliminary data.</text>
</comment>